<dbReference type="PANTHER" id="PTHR10590:SF4">
    <property type="entry name" value="SOLUTE CARRIER FAMILY 28 MEMBER 3"/>
    <property type="match status" value="1"/>
</dbReference>
<accession>A0A1I7WE74</accession>
<feature type="transmembrane region" description="Helical" evidence="1">
    <location>
        <begin position="283"/>
        <end position="308"/>
    </location>
</feature>
<feature type="domain" description="Concentrative nucleoside transporter C-terminal" evidence="2">
    <location>
        <begin position="125"/>
        <end position="309"/>
    </location>
</feature>
<dbReference type="Pfam" id="PF07662">
    <property type="entry name" value="Nucleos_tra2_C"/>
    <property type="match status" value="1"/>
</dbReference>
<evidence type="ECO:0000313" key="3">
    <source>
        <dbReference type="Proteomes" id="UP000095283"/>
    </source>
</evidence>
<sequence length="351" mass="39494">MIKSLSVIKRMLEIILRKNKVYLNKGWKIAILAGFHLYLGKCQKDGLRKEVKKDEEKKFSYLVFAATHNFKKAEPLLSMVGIIWVVALYYKILQPKFGFFFNEKVMCPIDKIYEKAWKTTRVKYYLLSSTVMSAPGSLACSKMLYPETEDSQIKNIEDLELPDRCESNPLECIANGALSAVHLVTAIAVNLIVFLALLALLDSVLEFAADLIGYNGWSFEVLVGYIFFPVAYIMGVNEDNEQTLRVAQLMGTKTVLNEFIAYQRLGQMMAQDPPLISPRSAMIATYALCGFSNFSSVGIVLGILGILVQHPLRCTPVDLQANCFNVSQYQANIIESPMAFVEIYNSTKIEL</sequence>
<dbReference type="PANTHER" id="PTHR10590">
    <property type="entry name" value="SODIUM/NUCLEOSIDE COTRANSPORTER"/>
    <property type="match status" value="1"/>
</dbReference>
<keyword evidence="1" id="KW-0812">Transmembrane</keyword>
<evidence type="ECO:0000256" key="1">
    <source>
        <dbReference type="SAM" id="Phobius"/>
    </source>
</evidence>
<feature type="transmembrane region" description="Helical" evidence="1">
    <location>
        <begin position="21"/>
        <end position="39"/>
    </location>
</feature>
<name>A0A1I7WE74_HETBA</name>
<keyword evidence="3" id="KW-1185">Reference proteome</keyword>
<evidence type="ECO:0000259" key="2">
    <source>
        <dbReference type="Pfam" id="PF07662"/>
    </source>
</evidence>
<dbReference type="WBParaSite" id="Hba_03211">
    <property type="protein sequence ID" value="Hba_03211"/>
    <property type="gene ID" value="Hba_03211"/>
</dbReference>
<organism evidence="3 4">
    <name type="scientific">Heterorhabditis bacteriophora</name>
    <name type="common">Entomopathogenic nematode worm</name>
    <dbReference type="NCBI Taxonomy" id="37862"/>
    <lineage>
        <taxon>Eukaryota</taxon>
        <taxon>Metazoa</taxon>
        <taxon>Ecdysozoa</taxon>
        <taxon>Nematoda</taxon>
        <taxon>Chromadorea</taxon>
        <taxon>Rhabditida</taxon>
        <taxon>Rhabditina</taxon>
        <taxon>Rhabditomorpha</taxon>
        <taxon>Strongyloidea</taxon>
        <taxon>Heterorhabditidae</taxon>
        <taxon>Heterorhabditis</taxon>
    </lineage>
</organism>
<keyword evidence="1" id="KW-0472">Membrane</keyword>
<protein>
    <submittedName>
        <fullName evidence="4">Nucleos_tra2_C domain-containing protein</fullName>
    </submittedName>
</protein>
<dbReference type="AlphaFoldDB" id="A0A1I7WE74"/>
<feature type="transmembrane region" description="Helical" evidence="1">
    <location>
        <begin position="212"/>
        <end position="234"/>
    </location>
</feature>
<keyword evidence="1" id="KW-1133">Transmembrane helix</keyword>
<dbReference type="InterPro" id="IPR011657">
    <property type="entry name" value="CNT_C_dom"/>
</dbReference>
<dbReference type="GO" id="GO:0005886">
    <property type="term" value="C:plasma membrane"/>
    <property type="evidence" value="ECO:0007669"/>
    <property type="project" value="TreeGrafter"/>
</dbReference>
<proteinExistence type="predicted"/>
<feature type="transmembrane region" description="Helical" evidence="1">
    <location>
        <begin position="177"/>
        <end position="200"/>
    </location>
</feature>
<dbReference type="Proteomes" id="UP000095283">
    <property type="component" value="Unplaced"/>
</dbReference>
<reference evidence="4" key="1">
    <citation type="submission" date="2016-11" db="UniProtKB">
        <authorList>
            <consortium name="WormBaseParasite"/>
        </authorList>
    </citation>
    <scope>IDENTIFICATION</scope>
</reference>
<dbReference type="InterPro" id="IPR008276">
    <property type="entry name" value="C_nuclsd_transpt"/>
</dbReference>
<dbReference type="GO" id="GO:0005415">
    <property type="term" value="F:nucleoside:sodium symporter activity"/>
    <property type="evidence" value="ECO:0007669"/>
    <property type="project" value="TreeGrafter"/>
</dbReference>
<evidence type="ECO:0000313" key="4">
    <source>
        <dbReference type="WBParaSite" id="Hba_03211"/>
    </source>
</evidence>
<feature type="transmembrane region" description="Helical" evidence="1">
    <location>
        <begin position="76"/>
        <end position="93"/>
    </location>
</feature>